<dbReference type="InterPro" id="IPR036388">
    <property type="entry name" value="WH-like_DNA-bd_sf"/>
</dbReference>
<dbReference type="InterPro" id="IPR036390">
    <property type="entry name" value="WH_DNA-bd_sf"/>
</dbReference>
<dbReference type="PANTHER" id="PTHR43252:SF2">
    <property type="entry name" value="TRANSCRIPTION REGULATOR, PADR-LIKE FAMILY"/>
    <property type="match status" value="1"/>
</dbReference>
<dbReference type="SUPFAM" id="SSF46785">
    <property type="entry name" value="Winged helix' DNA-binding domain"/>
    <property type="match status" value="1"/>
</dbReference>
<evidence type="ECO:0000259" key="1">
    <source>
        <dbReference type="Pfam" id="PF03551"/>
    </source>
</evidence>
<gene>
    <name evidence="2" type="ORF">S01H4_11701</name>
</gene>
<feature type="domain" description="Transcription regulator PadR N-terminal" evidence="1">
    <location>
        <begin position="21"/>
        <end position="94"/>
    </location>
</feature>
<comment type="caution">
    <text evidence="2">The sequence shown here is derived from an EMBL/GenBank/DDBJ whole genome shotgun (WGS) entry which is preliminary data.</text>
</comment>
<dbReference type="EMBL" id="BART01004797">
    <property type="protein sequence ID" value="GAG57081.1"/>
    <property type="molecule type" value="Genomic_DNA"/>
</dbReference>
<proteinExistence type="predicted"/>
<feature type="non-terminal residue" evidence="2">
    <location>
        <position position="1"/>
    </location>
</feature>
<evidence type="ECO:0000313" key="2">
    <source>
        <dbReference type="EMBL" id="GAG57081.1"/>
    </source>
</evidence>
<name>X1AAC4_9ZZZZ</name>
<accession>X1AAC4</accession>
<dbReference type="AlphaFoldDB" id="X1AAC4"/>
<dbReference type="PANTHER" id="PTHR43252">
    <property type="entry name" value="TRANSCRIPTIONAL REGULATOR YQJI"/>
    <property type="match status" value="1"/>
</dbReference>
<organism evidence="2">
    <name type="scientific">marine sediment metagenome</name>
    <dbReference type="NCBI Taxonomy" id="412755"/>
    <lineage>
        <taxon>unclassified sequences</taxon>
        <taxon>metagenomes</taxon>
        <taxon>ecological metagenomes</taxon>
    </lineage>
</organism>
<protein>
    <recommendedName>
        <fullName evidence="1">Transcription regulator PadR N-terminal domain-containing protein</fullName>
    </recommendedName>
</protein>
<dbReference type="Gene3D" id="1.10.10.10">
    <property type="entry name" value="Winged helix-like DNA-binding domain superfamily/Winged helix DNA-binding domain"/>
    <property type="match status" value="1"/>
</dbReference>
<reference evidence="2" key="1">
    <citation type="journal article" date="2014" name="Front. Microbiol.">
        <title>High frequency of phylogenetically diverse reductive dehalogenase-homologous genes in deep subseafloor sedimentary metagenomes.</title>
        <authorList>
            <person name="Kawai M."/>
            <person name="Futagami T."/>
            <person name="Toyoda A."/>
            <person name="Takaki Y."/>
            <person name="Nishi S."/>
            <person name="Hori S."/>
            <person name="Arai W."/>
            <person name="Tsubouchi T."/>
            <person name="Morono Y."/>
            <person name="Uchiyama I."/>
            <person name="Ito T."/>
            <person name="Fujiyama A."/>
            <person name="Inagaki F."/>
            <person name="Takami H."/>
        </authorList>
    </citation>
    <scope>NUCLEOTIDE SEQUENCE</scope>
    <source>
        <strain evidence="2">Expedition CK06-06</strain>
    </source>
</reference>
<sequence>IDAIADAIEQSMKKGHISTLILLTLEKGPSHGYNLMQIIKDDTYGVWNPTASSLYPHLSSLTEKGLIEFTTEMEGKRERKVYHITQKGKKTLKKIIERQQNMRKSLLSMIMSTIGITDSHIPNDFESLFGPELLEDTSLVGKTKNEKLEILSKRKLVISKIGDKLQNVANEIDQRIESLKADGK</sequence>
<dbReference type="InterPro" id="IPR005149">
    <property type="entry name" value="Tscrpt_reg_PadR_N"/>
</dbReference>
<dbReference type="Pfam" id="PF03551">
    <property type="entry name" value="PadR"/>
    <property type="match status" value="1"/>
</dbReference>